<evidence type="ECO:0000313" key="5">
    <source>
        <dbReference type="Proteomes" id="UP000030121"/>
    </source>
</evidence>
<name>A0A0A2M606_9FLAO</name>
<feature type="signal peptide" evidence="2">
    <location>
        <begin position="1"/>
        <end position="19"/>
    </location>
</feature>
<protein>
    <recommendedName>
        <fullName evidence="3">Secretion system C-terminal sorting domain-containing protein</fullName>
    </recommendedName>
</protein>
<dbReference type="Proteomes" id="UP000030121">
    <property type="component" value="Unassembled WGS sequence"/>
</dbReference>
<organism evidence="4 5">
    <name type="scientific">Flavobacterium suncheonense GH29-5 = DSM 17707</name>
    <dbReference type="NCBI Taxonomy" id="1121899"/>
    <lineage>
        <taxon>Bacteria</taxon>
        <taxon>Pseudomonadati</taxon>
        <taxon>Bacteroidota</taxon>
        <taxon>Flavobacteriia</taxon>
        <taxon>Flavobacteriales</taxon>
        <taxon>Flavobacteriaceae</taxon>
        <taxon>Flavobacterium</taxon>
    </lineage>
</organism>
<evidence type="ECO:0000259" key="3">
    <source>
        <dbReference type="Pfam" id="PF18962"/>
    </source>
</evidence>
<dbReference type="EMBL" id="JRLW01000018">
    <property type="protein sequence ID" value="KGO87674.1"/>
    <property type="molecule type" value="Genomic_DNA"/>
</dbReference>
<comment type="caution">
    <text evidence="4">The sequence shown here is derived from an EMBL/GenBank/DDBJ whole genome shotgun (WGS) entry which is preliminary data.</text>
</comment>
<gene>
    <name evidence="4" type="ORF">Q764_12465</name>
</gene>
<sequence length="258" mass="27802">MKKYIYSFIALLAISLCGAQTSITQAEYFWDTDPGAGNGTAVLATDGNFNSAFEQLSKNGISAPGTGLHKFCIRIKDNTGVWGPVFTNIVQVNTATTTAIMSILQAEYFWDNDPGEGNGTAVLATDGNFDSALEQLSKTGIVLPAVGLHVFNIRIKDNTGIWGPVFRNVVNVETNLSSNDFDMSGLTVYPNPVKNILNLSSSHEITAVTVYNFLGQQVLTRSAQANASKIDVSGLTSGTYYLSIQSQDKVKTIKIIKE</sequence>
<dbReference type="OrthoDB" id="1081439at2"/>
<feature type="domain" description="Secretion system C-terminal sorting" evidence="3">
    <location>
        <begin position="188"/>
        <end position="256"/>
    </location>
</feature>
<dbReference type="STRING" id="1121899.GCA_000430025_02563"/>
<keyword evidence="5" id="KW-1185">Reference proteome</keyword>
<evidence type="ECO:0000256" key="1">
    <source>
        <dbReference type="ARBA" id="ARBA00022729"/>
    </source>
</evidence>
<dbReference type="AlphaFoldDB" id="A0A0A2M606"/>
<dbReference type="Pfam" id="PF18962">
    <property type="entry name" value="Por_Secre_tail"/>
    <property type="match status" value="1"/>
</dbReference>
<feature type="chain" id="PRO_5001990942" description="Secretion system C-terminal sorting domain-containing protein" evidence="2">
    <location>
        <begin position="20"/>
        <end position="258"/>
    </location>
</feature>
<dbReference type="eggNOG" id="COG3391">
    <property type="taxonomic scope" value="Bacteria"/>
</dbReference>
<dbReference type="NCBIfam" id="TIGR04183">
    <property type="entry name" value="Por_Secre_tail"/>
    <property type="match status" value="1"/>
</dbReference>
<keyword evidence="1 2" id="KW-0732">Signal</keyword>
<dbReference type="InterPro" id="IPR026444">
    <property type="entry name" value="Secre_tail"/>
</dbReference>
<reference evidence="4 5" key="1">
    <citation type="submission" date="2013-09" db="EMBL/GenBank/DDBJ databases">
        <authorList>
            <person name="Zeng Z."/>
            <person name="Chen C."/>
        </authorList>
    </citation>
    <scope>NUCLEOTIDE SEQUENCE [LARGE SCALE GENOMIC DNA]</scope>
    <source>
        <strain evidence="4 5">GH29-5</strain>
    </source>
</reference>
<dbReference type="RefSeq" id="WP_026980866.1">
    <property type="nucleotide sequence ID" value="NZ_AUCZ01000015.1"/>
</dbReference>
<evidence type="ECO:0000313" key="4">
    <source>
        <dbReference type="EMBL" id="KGO87674.1"/>
    </source>
</evidence>
<proteinExistence type="predicted"/>
<accession>A0A0A2M606</accession>
<evidence type="ECO:0000256" key="2">
    <source>
        <dbReference type="SAM" id="SignalP"/>
    </source>
</evidence>